<accession>A0AAW0T9Z6</accession>
<dbReference type="AlphaFoldDB" id="A0AAW0T9Z6"/>
<feature type="domain" description="6-phosphogluconate dehydrogenase NADP-binding" evidence="2">
    <location>
        <begin position="97"/>
        <end position="256"/>
    </location>
</feature>
<name>A0AAW0T9Z6_SCYPA</name>
<dbReference type="InterPro" id="IPR029154">
    <property type="entry name" value="HIBADH-like_NADP-bd"/>
</dbReference>
<dbReference type="GO" id="GO:0005739">
    <property type="term" value="C:mitochondrion"/>
    <property type="evidence" value="ECO:0007669"/>
    <property type="project" value="TreeGrafter"/>
</dbReference>
<evidence type="ECO:0000259" key="3">
    <source>
        <dbReference type="Pfam" id="PF14833"/>
    </source>
</evidence>
<dbReference type="InterPro" id="IPR013328">
    <property type="entry name" value="6PGD_dom2"/>
</dbReference>
<dbReference type="InterPro" id="IPR008927">
    <property type="entry name" value="6-PGluconate_DH-like_C_sf"/>
</dbReference>
<dbReference type="PANTHER" id="PTHR22981:SF84">
    <property type="entry name" value="3-HYDROXYISOBUTYRATE DEHYDROGENASE"/>
    <property type="match status" value="1"/>
</dbReference>
<keyword evidence="5" id="KW-1185">Reference proteome</keyword>
<dbReference type="InterPro" id="IPR006115">
    <property type="entry name" value="6PGDH_NADP-bd"/>
</dbReference>
<sequence>MRGKHAIQVRSSNYGNNGGGRKTVVPNKESMNAKSKGWELQHSSSLDKHRDTPGGKRTLRKTGQDKMLVGRAFGGFKFCGWTRIGARSLNTASKSTTVGIVGCGNVGSAVAHNLTRQGFRVVAAHDVDSARLASLPPDVAPVPTARHVAAAADIVVSGLPRPPNVKAAAEGPDGILAGLTKGKVWIDHSTTDCDQTKEFSLAAAQQGAHVLEAPITGGLEALRKGRMVVHVGGDEEVARAMTPILEASYCKVFYVGEIGTAMMVKVVSNMLACVHVIAMGEVLMLAKRSKLDLRTFWEAIRVSAGNSFVWETAGPLVFKGSYDPGFTMVLQNKDLQLGYDMARKVPMDMHQMALAVYRRTQYQLGDEAGCYSPPKTYEMALNESLRAQEFDGWDYNTEIYKGSLVVSHDGLEERKESSQ</sequence>
<dbReference type="GO" id="GO:0008442">
    <property type="term" value="F:3-hydroxyisobutyrate dehydrogenase activity"/>
    <property type="evidence" value="ECO:0007669"/>
    <property type="project" value="TreeGrafter"/>
</dbReference>
<evidence type="ECO:0008006" key="6">
    <source>
        <dbReference type="Google" id="ProtNLM"/>
    </source>
</evidence>
<dbReference type="GO" id="GO:0051287">
    <property type="term" value="F:NAD binding"/>
    <property type="evidence" value="ECO:0007669"/>
    <property type="project" value="InterPro"/>
</dbReference>
<dbReference type="Gene3D" id="1.10.1040.10">
    <property type="entry name" value="N-(1-d-carboxylethyl)-l-norvaline Dehydrogenase, domain 2"/>
    <property type="match status" value="1"/>
</dbReference>
<organism evidence="4 5">
    <name type="scientific">Scylla paramamosain</name>
    <name type="common">Mud crab</name>
    <dbReference type="NCBI Taxonomy" id="85552"/>
    <lineage>
        <taxon>Eukaryota</taxon>
        <taxon>Metazoa</taxon>
        <taxon>Ecdysozoa</taxon>
        <taxon>Arthropoda</taxon>
        <taxon>Crustacea</taxon>
        <taxon>Multicrustacea</taxon>
        <taxon>Malacostraca</taxon>
        <taxon>Eumalacostraca</taxon>
        <taxon>Eucarida</taxon>
        <taxon>Decapoda</taxon>
        <taxon>Pleocyemata</taxon>
        <taxon>Brachyura</taxon>
        <taxon>Eubrachyura</taxon>
        <taxon>Portunoidea</taxon>
        <taxon>Portunidae</taxon>
        <taxon>Portuninae</taxon>
        <taxon>Scylla</taxon>
    </lineage>
</organism>
<dbReference type="Pfam" id="PF03446">
    <property type="entry name" value="NAD_binding_2"/>
    <property type="match status" value="1"/>
</dbReference>
<dbReference type="GO" id="GO:0006574">
    <property type="term" value="P:L-valine catabolic process"/>
    <property type="evidence" value="ECO:0007669"/>
    <property type="project" value="TreeGrafter"/>
</dbReference>
<dbReference type="Proteomes" id="UP001487740">
    <property type="component" value="Unassembled WGS sequence"/>
</dbReference>
<feature type="region of interest" description="Disordered" evidence="1">
    <location>
        <begin position="1"/>
        <end position="62"/>
    </location>
</feature>
<dbReference type="PROSITE" id="PS50007">
    <property type="entry name" value="PIPLC_X_DOMAIN"/>
    <property type="match status" value="1"/>
</dbReference>
<evidence type="ECO:0000313" key="5">
    <source>
        <dbReference type="Proteomes" id="UP001487740"/>
    </source>
</evidence>
<reference evidence="4 5" key="1">
    <citation type="submission" date="2023-03" db="EMBL/GenBank/DDBJ databases">
        <title>High-quality genome of Scylla paramamosain provides insights in environmental adaptation.</title>
        <authorList>
            <person name="Zhang L."/>
        </authorList>
    </citation>
    <scope>NUCLEOTIDE SEQUENCE [LARGE SCALE GENOMIC DNA]</scope>
    <source>
        <strain evidence="4">LZ_2023a</strain>
        <tissue evidence="4">Muscle</tissue>
    </source>
</reference>
<evidence type="ECO:0000313" key="4">
    <source>
        <dbReference type="EMBL" id="KAK8384166.1"/>
    </source>
</evidence>
<dbReference type="EMBL" id="JARAKH010000036">
    <property type="protein sequence ID" value="KAK8384166.1"/>
    <property type="molecule type" value="Genomic_DNA"/>
</dbReference>
<dbReference type="InterPro" id="IPR036291">
    <property type="entry name" value="NAD(P)-bd_dom_sf"/>
</dbReference>
<protein>
    <recommendedName>
        <fullName evidence="6">3-hydroxyisobutyrate dehydrogenase</fullName>
    </recommendedName>
</protein>
<dbReference type="SUPFAM" id="SSF51735">
    <property type="entry name" value="NAD(P)-binding Rossmann-fold domains"/>
    <property type="match status" value="1"/>
</dbReference>
<comment type="caution">
    <text evidence="4">The sequence shown here is derived from an EMBL/GenBank/DDBJ whole genome shotgun (WGS) entry which is preliminary data.</text>
</comment>
<evidence type="ECO:0000259" key="2">
    <source>
        <dbReference type="Pfam" id="PF03446"/>
    </source>
</evidence>
<gene>
    <name evidence="4" type="ORF">O3P69_016116</name>
</gene>
<dbReference type="Gene3D" id="3.40.50.720">
    <property type="entry name" value="NAD(P)-binding Rossmann-like Domain"/>
    <property type="match status" value="1"/>
</dbReference>
<dbReference type="PANTHER" id="PTHR22981">
    <property type="entry name" value="3-HYDROXYISOBUTYRATE DEHYDROGENASE-RELATED"/>
    <property type="match status" value="1"/>
</dbReference>
<feature type="domain" description="3-hydroxyisobutyrate dehydrogenase-like NAD-binding" evidence="3">
    <location>
        <begin position="259"/>
        <end position="367"/>
    </location>
</feature>
<dbReference type="GO" id="GO:0050661">
    <property type="term" value="F:NADP binding"/>
    <property type="evidence" value="ECO:0007669"/>
    <property type="project" value="InterPro"/>
</dbReference>
<proteinExistence type="predicted"/>
<evidence type="ECO:0000256" key="1">
    <source>
        <dbReference type="SAM" id="MobiDB-lite"/>
    </source>
</evidence>
<dbReference type="SUPFAM" id="SSF48179">
    <property type="entry name" value="6-phosphogluconate dehydrogenase C-terminal domain-like"/>
    <property type="match status" value="1"/>
</dbReference>
<feature type="compositionally biased region" description="Basic and acidic residues" evidence="1">
    <location>
        <begin position="45"/>
        <end position="54"/>
    </location>
</feature>
<dbReference type="Pfam" id="PF14833">
    <property type="entry name" value="NAD_binding_11"/>
    <property type="match status" value="1"/>
</dbReference>